<dbReference type="AlphaFoldDB" id="A0ABD1SQG5"/>
<evidence type="ECO:0000256" key="2">
    <source>
        <dbReference type="ARBA" id="ARBA00023015"/>
    </source>
</evidence>
<evidence type="ECO:0000313" key="7">
    <source>
        <dbReference type="EMBL" id="KAL2502955.1"/>
    </source>
</evidence>
<sequence length="760" mass="84306">MLDLLLLNPKEPPMKRRAGLWIVQAGRGSYRGISAAILRGITAVFWKLKNQHEIILVWEDGFCDNRKLSDPMVGTIDDFDLKNSNKSSVPDENPSEHPIALAVTEMSNAYHVFGKGVVGVAACTGNPHWIYSDSMATDVFCSALVAECPHEWLLQFFAGIKTILLLPVLPHGVLQLGSMEMVAEDAAIGAYLKAEFESHIYFEACDGESPIQQFSLMSTFMENLEEQMITDVFKTNENQKAINGASSIDHNLTTANQMMPVPVPVHMVPDLSGMSVKDVPYILENVIESKISRQSLGMIHAAEPQLSHQSCEDISSDITKSNIFKSFCLEENISTFPYSDDFDTRMCGEYINGMTNFYTERCVTVPTISAYDCDNSICESGGNILSFPRDCELHKALGSAVAGNPGQSPYDLSISGHNVACGSIPDSDLTCSMEFSGMGTHGFPVKEDNIGHLLEDLFANAGSYTDDNSSDDNSSNKFNCASSMKMSSGFLAAPKNPSQSKQVALVEEDQVPWNFATSTFTAQGRNTVAYLSPSASSIESTMSVLTHEQQQRKGQGSMNPGKGLSLSSTNKRRLRAGDNWRTRPRDRQLIQDRIKELRELVPNGAKCSIDGLLDRTVKHMLFLRSVTDRADKLRQQAPKEETDENIPKEPEVNSDHQNGTSWAVELGSDQQLYPIVVKDLEHPGHMLIEMLCNDHSRFLEIADVIYRVQLTVLKGVMERRSGNTWACFIVEASRNFHRLDIFWPLMQLLQQNQTPISSKI</sequence>
<dbReference type="Proteomes" id="UP001604277">
    <property type="component" value="Unassembled WGS sequence"/>
</dbReference>
<protein>
    <submittedName>
        <fullName evidence="7">Transcription factor LHW-like</fullName>
    </submittedName>
</protein>
<comment type="subcellular location">
    <subcellularLocation>
        <location evidence="1">Nucleus</location>
    </subcellularLocation>
</comment>
<reference evidence="8" key="1">
    <citation type="submission" date="2024-07" db="EMBL/GenBank/DDBJ databases">
        <title>Two chromosome-level genome assemblies of Korean endemic species Abeliophyllum distichum and Forsythia ovata (Oleaceae).</title>
        <authorList>
            <person name="Jang H."/>
        </authorList>
    </citation>
    <scope>NUCLEOTIDE SEQUENCE [LARGE SCALE GENOMIC DNA]</scope>
</reference>
<organism evidence="7 8">
    <name type="scientific">Forsythia ovata</name>
    <dbReference type="NCBI Taxonomy" id="205694"/>
    <lineage>
        <taxon>Eukaryota</taxon>
        <taxon>Viridiplantae</taxon>
        <taxon>Streptophyta</taxon>
        <taxon>Embryophyta</taxon>
        <taxon>Tracheophyta</taxon>
        <taxon>Spermatophyta</taxon>
        <taxon>Magnoliopsida</taxon>
        <taxon>eudicotyledons</taxon>
        <taxon>Gunneridae</taxon>
        <taxon>Pentapetalae</taxon>
        <taxon>asterids</taxon>
        <taxon>lamiids</taxon>
        <taxon>Lamiales</taxon>
        <taxon>Oleaceae</taxon>
        <taxon>Forsythieae</taxon>
        <taxon>Forsythia</taxon>
    </lineage>
</organism>
<keyword evidence="4" id="KW-0539">Nucleus</keyword>
<comment type="caution">
    <text evidence="7">The sequence shown here is derived from an EMBL/GenBank/DDBJ whole genome shotgun (WGS) entry which is preliminary data.</text>
</comment>
<proteinExistence type="predicted"/>
<gene>
    <name evidence="7" type="ORF">Fot_36803</name>
</gene>
<dbReference type="GO" id="GO:0005634">
    <property type="term" value="C:nucleus"/>
    <property type="evidence" value="ECO:0007669"/>
    <property type="project" value="UniProtKB-SubCell"/>
</dbReference>
<evidence type="ECO:0000259" key="6">
    <source>
        <dbReference type="PROSITE" id="PS50888"/>
    </source>
</evidence>
<dbReference type="EMBL" id="JBFOLJ010000010">
    <property type="protein sequence ID" value="KAL2502955.1"/>
    <property type="molecule type" value="Genomic_DNA"/>
</dbReference>
<feature type="compositionally biased region" description="Polar residues" evidence="5">
    <location>
        <begin position="545"/>
        <end position="558"/>
    </location>
</feature>
<evidence type="ECO:0000256" key="1">
    <source>
        <dbReference type="ARBA" id="ARBA00004123"/>
    </source>
</evidence>
<accession>A0ABD1SQG5</accession>
<dbReference type="Pfam" id="PF14215">
    <property type="entry name" value="bHLH-MYC_N"/>
    <property type="match status" value="1"/>
</dbReference>
<evidence type="ECO:0000313" key="8">
    <source>
        <dbReference type="Proteomes" id="UP001604277"/>
    </source>
</evidence>
<feature type="compositionally biased region" description="Basic and acidic residues" evidence="5">
    <location>
        <begin position="632"/>
        <end position="654"/>
    </location>
</feature>
<dbReference type="PANTHER" id="PTHR46196">
    <property type="entry name" value="TRANSCRIPTION FACTOR BHLH155-LIKE ISOFORM X1-RELATED"/>
    <property type="match status" value="1"/>
</dbReference>
<dbReference type="PROSITE" id="PS50888">
    <property type="entry name" value="BHLH"/>
    <property type="match status" value="1"/>
</dbReference>
<keyword evidence="8" id="KW-1185">Reference proteome</keyword>
<dbReference type="InterPro" id="IPR043561">
    <property type="entry name" value="LHW-like"/>
</dbReference>
<dbReference type="Pfam" id="PF23176">
    <property type="entry name" value="bHLH_LHW"/>
    <property type="match status" value="1"/>
</dbReference>
<dbReference type="PANTHER" id="PTHR46196:SF3">
    <property type="entry name" value="TRANSCRIPTION FACTOR LHW-LIKE ISOFORM X1"/>
    <property type="match status" value="1"/>
</dbReference>
<name>A0ABD1SQG5_9LAMI</name>
<feature type="region of interest" description="Disordered" evidence="5">
    <location>
        <begin position="632"/>
        <end position="657"/>
    </location>
</feature>
<keyword evidence="3" id="KW-0804">Transcription</keyword>
<evidence type="ECO:0000256" key="5">
    <source>
        <dbReference type="SAM" id="MobiDB-lite"/>
    </source>
</evidence>
<evidence type="ECO:0000256" key="3">
    <source>
        <dbReference type="ARBA" id="ARBA00023163"/>
    </source>
</evidence>
<dbReference type="InterPro" id="IPR025610">
    <property type="entry name" value="MYC/MYB_N"/>
</dbReference>
<evidence type="ECO:0000256" key="4">
    <source>
        <dbReference type="ARBA" id="ARBA00023242"/>
    </source>
</evidence>
<feature type="region of interest" description="Disordered" evidence="5">
    <location>
        <begin position="545"/>
        <end position="575"/>
    </location>
</feature>
<dbReference type="InterPro" id="IPR011598">
    <property type="entry name" value="bHLH_dom"/>
</dbReference>
<keyword evidence="2" id="KW-0805">Transcription regulation</keyword>
<feature type="domain" description="BHLH" evidence="6">
    <location>
        <begin position="574"/>
        <end position="623"/>
    </location>
</feature>